<feature type="region of interest" description="Disordered" evidence="1">
    <location>
        <begin position="119"/>
        <end position="138"/>
    </location>
</feature>
<dbReference type="EMBL" id="KQ989550">
    <property type="protein sequence ID" value="KZV54287.1"/>
    <property type="molecule type" value="Genomic_DNA"/>
</dbReference>
<dbReference type="Proteomes" id="UP000250235">
    <property type="component" value="Unassembled WGS sequence"/>
</dbReference>
<protein>
    <submittedName>
        <fullName evidence="2">Uncharacterized protein</fullName>
    </submittedName>
</protein>
<evidence type="ECO:0000313" key="3">
    <source>
        <dbReference type="Proteomes" id="UP000250235"/>
    </source>
</evidence>
<organism evidence="2 3">
    <name type="scientific">Dorcoceras hygrometricum</name>
    <dbReference type="NCBI Taxonomy" id="472368"/>
    <lineage>
        <taxon>Eukaryota</taxon>
        <taxon>Viridiplantae</taxon>
        <taxon>Streptophyta</taxon>
        <taxon>Embryophyta</taxon>
        <taxon>Tracheophyta</taxon>
        <taxon>Spermatophyta</taxon>
        <taxon>Magnoliopsida</taxon>
        <taxon>eudicotyledons</taxon>
        <taxon>Gunneridae</taxon>
        <taxon>Pentapetalae</taxon>
        <taxon>asterids</taxon>
        <taxon>lamiids</taxon>
        <taxon>Lamiales</taxon>
        <taxon>Gesneriaceae</taxon>
        <taxon>Didymocarpoideae</taxon>
        <taxon>Trichosporeae</taxon>
        <taxon>Loxocarpinae</taxon>
        <taxon>Dorcoceras</taxon>
    </lineage>
</organism>
<name>A0A2Z7D5R4_9LAMI</name>
<gene>
    <name evidence="2" type="ORF">F511_22839</name>
</gene>
<reference evidence="2 3" key="1">
    <citation type="journal article" date="2015" name="Proc. Natl. Acad. Sci. U.S.A.">
        <title>The resurrection genome of Boea hygrometrica: A blueprint for survival of dehydration.</title>
        <authorList>
            <person name="Xiao L."/>
            <person name="Yang G."/>
            <person name="Zhang L."/>
            <person name="Yang X."/>
            <person name="Zhao S."/>
            <person name="Ji Z."/>
            <person name="Zhou Q."/>
            <person name="Hu M."/>
            <person name="Wang Y."/>
            <person name="Chen M."/>
            <person name="Xu Y."/>
            <person name="Jin H."/>
            <person name="Xiao X."/>
            <person name="Hu G."/>
            <person name="Bao F."/>
            <person name="Hu Y."/>
            <person name="Wan P."/>
            <person name="Li L."/>
            <person name="Deng X."/>
            <person name="Kuang T."/>
            <person name="Xiang C."/>
            <person name="Zhu J.K."/>
            <person name="Oliver M.J."/>
            <person name="He Y."/>
        </authorList>
    </citation>
    <scope>NUCLEOTIDE SEQUENCE [LARGE SCALE GENOMIC DNA]</scope>
    <source>
        <strain evidence="3">cv. XS01</strain>
    </source>
</reference>
<proteinExistence type="predicted"/>
<sequence length="261" mass="27548">MLRLVPAGESCVCVSAGCPAEADVNAGQLSCSAKMKRRRFVVATGCPAARDFHYCSLRLVPAERSVMCCCVLETGYPAAGSEDCVSYAMSFEALFSRELFRRIPVVSGGCFARARSERSKFNEPRATPPPHAAAQHERTMARAQARAAAHGRRSSGAALRESSRTVSRLAHSLRDGRSAAETLLDVARWTRDTAARCSAAPCVVCGACSPLGASCARVRPCGACDFVAAAGRPPLRRVSGDVVTAGLVSSRVWFGPVPGSP</sequence>
<evidence type="ECO:0000256" key="1">
    <source>
        <dbReference type="SAM" id="MobiDB-lite"/>
    </source>
</evidence>
<accession>A0A2Z7D5R4</accession>
<keyword evidence="3" id="KW-1185">Reference proteome</keyword>
<dbReference type="AlphaFoldDB" id="A0A2Z7D5R4"/>
<evidence type="ECO:0000313" key="2">
    <source>
        <dbReference type="EMBL" id="KZV54287.1"/>
    </source>
</evidence>